<feature type="region of interest" description="Disordered" evidence="1">
    <location>
        <begin position="406"/>
        <end position="508"/>
    </location>
</feature>
<feature type="compositionally biased region" description="Basic and acidic residues" evidence="1">
    <location>
        <begin position="682"/>
        <end position="703"/>
    </location>
</feature>
<feature type="compositionally biased region" description="Basic residues" evidence="1">
    <location>
        <begin position="875"/>
        <end position="884"/>
    </location>
</feature>
<dbReference type="Proteomes" id="UP000041254">
    <property type="component" value="Unassembled WGS sequence"/>
</dbReference>
<feature type="region of interest" description="Disordered" evidence="1">
    <location>
        <begin position="1112"/>
        <end position="1227"/>
    </location>
</feature>
<dbReference type="PANTHER" id="PTHR48125:SF12">
    <property type="entry name" value="AT HOOK TRANSCRIPTION FACTOR FAMILY-RELATED"/>
    <property type="match status" value="1"/>
</dbReference>
<evidence type="ECO:0000313" key="3">
    <source>
        <dbReference type="EMBL" id="CEL92372.1"/>
    </source>
</evidence>
<dbReference type="InterPro" id="IPR036873">
    <property type="entry name" value="Rhodanese-like_dom_sf"/>
</dbReference>
<dbReference type="VEuPathDB" id="CryptoDB:Vbra_6830"/>
<dbReference type="EMBL" id="CDMY01000069">
    <property type="protein sequence ID" value="CEL92372.1"/>
    <property type="molecule type" value="Genomic_DNA"/>
</dbReference>
<feature type="compositionally biased region" description="Low complexity" evidence="1">
    <location>
        <begin position="1181"/>
        <end position="1191"/>
    </location>
</feature>
<feature type="compositionally biased region" description="Acidic residues" evidence="1">
    <location>
        <begin position="1142"/>
        <end position="1152"/>
    </location>
</feature>
<evidence type="ECO:0000256" key="1">
    <source>
        <dbReference type="SAM" id="MobiDB-lite"/>
    </source>
</evidence>
<feature type="compositionally biased region" description="Low complexity" evidence="1">
    <location>
        <begin position="409"/>
        <end position="448"/>
    </location>
</feature>
<feature type="compositionally biased region" description="Low complexity" evidence="1">
    <location>
        <begin position="483"/>
        <end position="503"/>
    </location>
</feature>
<keyword evidence="4" id="KW-1185">Reference proteome</keyword>
<feature type="compositionally biased region" description="Pro residues" evidence="1">
    <location>
        <begin position="1162"/>
        <end position="1180"/>
    </location>
</feature>
<dbReference type="PROSITE" id="PS50206">
    <property type="entry name" value="RHODANESE_3"/>
    <property type="match status" value="1"/>
</dbReference>
<feature type="region of interest" description="Disordered" evidence="1">
    <location>
        <begin position="140"/>
        <end position="161"/>
    </location>
</feature>
<feature type="region of interest" description="Disordered" evidence="1">
    <location>
        <begin position="762"/>
        <end position="790"/>
    </location>
</feature>
<gene>
    <name evidence="3" type="ORF">Vbra_6830</name>
</gene>
<sequence length="1388" mass="152261">MSNPPSETGSSMINMDIDGLDKIRHRYFESLTAGDAFLPLDDWVALLGIPTAADTGIAEGEAPGGVREGDMSEWEERMLIEDTRRMATTDPSLQQKEIDTMCEWCRRYCRRFHTPYVQGLCLMMRPIYYLYTQQQQPLQQQQGPAQATEGEEALGEGWQDVSMDTPQAKVQGEDDGRVTACLKVLHTFRERYTIPRLLQYKSHQAHRAWLSIQEQQAHVVQIDHLFHSLLTYHNPWLARHLGHLNVWPTDYAINYIAGGYALANGATAFHVLQLWQLLVVADEASALSLLTCALLIKLGREIAEQVLREDTIKYLNGIELPADIHKWWKEAVMLGERTPSTFSEQLSEMAVGFAPLYYAPDVGSTMPSNSEAAKDLDTRVFCVCMSATEFVSLLKRRAKLQKALKRQQHQQASIESADASTTPPAETTPTAAAGSAPSEQQQQQQQAEQEQEQQQEGEGEDASPSNVAHPLDEFFYSDDTHTQKQQPPDQQQTGEDAPAAAAAAEEDTSALVRRAGGGRRHSWMHLGIVLRHDGEEDKRAKEDPLESKKRELSNWELVVVDCRTLDEVEIGADSSRRPPGGQPRSGTRLKGAICADADSILERHQGYIDAFLLKCEQVRGKPLCLFGRHHDTPALIATLALLLQRGFPRISAILGGWSAICDSLEEMNPSRQLYNQLVIRSTTHDSTDSPRADKDREGAEGKNHTGAGGGWRTRITHLAQQTKDISFNVKDRMLETGGRIRQTALPALNEIWQDVRQIQTLAGGTKGEPPVAADTTETPKPAPHTPETTATGMLASLFPNTRFGADFATQKGKGSNNEGGETHRHPQAAAADKKREKEPPAAEPAALKEEAATTHDTEAGGDDMSKGPIFARGKGGPRRKKGKAARSAAEREQRAAEAGQESDSIFEIGGGSDSDEGAGSRRTRRSHSGRSKTEEDQIDTRQGGTHVATDAAVGGALDDTNDAGDSPHKPYNLMEMMKLYQDHIKEIQGLKEGEELDVIRLQEQIGDTHIFDARQICACPPTPAAFDHPSPAPSPSKSGRFLGGLISKLPIHFTQDTHAKDKEVLVRRLLILSLNQLMVLEVIPTYLLPIETPHKDTDTTDKETDGMEISEAFPTTTTPKDQQHRPAPAAPQHQEGEGGDKEEQEEEEEDVMFDSTAHAPTTQPPPQPQPQPAPAAPLAPSPASSQQTGSTPSPPPSPSKQPPGAPAPPSPSTLSSSSKGSGPGWLATVGHKMQSLAHKTILTPAAAESAADKGAARPSQHEQASASPSAADGDRFDHSNEVVVYVCEGRVRLNWPFEGLDGYRRVRRDGREGYTGVSMDECRAIVRANHRLQFLKRIFFQEDAPDRVTIVLKNDTSFEFEIDNQQEFLNSVKSRLSALNIGMKMSST</sequence>
<dbReference type="InParanoid" id="A0A0G4EAQ6"/>
<feature type="compositionally biased region" description="Basic residues" evidence="1">
    <location>
        <begin position="921"/>
        <end position="930"/>
    </location>
</feature>
<dbReference type="PANTHER" id="PTHR48125">
    <property type="entry name" value="LP07818P1"/>
    <property type="match status" value="1"/>
</dbReference>
<feature type="compositionally biased region" description="Pro residues" evidence="1">
    <location>
        <begin position="1192"/>
        <end position="1211"/>
    </location>
</feature>
<accession>A0A0G4EAQ6</accession>
<reference evidence="3 4" key="1">
    <citation type="submission" date="2014-11" db="EMBL/GenBank/DDBJ databases">
        <authorList>
            <person name="Zhu J."/>
            <person name="Qi W."/>
            <person name="Song R."/>
        </authorList>
    </citation>
    <scope>NUCLEOTIDE SEQUENCE [LARGE SCALE GENOMIC DNA]</scope>
</reference>
<proteinExistence type="predicted"/>
<protein>
    <recommendedName>
        <fullName evidence="2">Rhodanese domain-containing protein</fullName>
    </recommendedName>
</protein>
<feature type="region of interest" description="Disordered" evidence="1">
    <location>
        <begin position="1245"/>
        <end position="1275"/>
    </location>
</feature>
<feature type="compositionally biased region" description="Basic and acidic residues" evidence="1">
    <location>
        <begin position="831"/>
        <end position="858"/>
    </location>
</feature>
<feature type="region of interest" description="Disordered" evidence="1">
    <location>
        <begin position="681"/>
        <end position="711"/>
    </location>
</feature>
<dbReference type="InterPro" id="IPR001763">
    <property type="entry name" value="Rhodanese-like_dom"/>
</dbReference>
<evidence type="ECO:0000313" key="4">
    <source>
        <dbReference type="Proteomes" id="UP000041254"/>
    </source>
</evidence>
<dbReference type="SUPFAM" id="SSF52821">
    <property type="entry name" value="Rhodanese/Cell cycle control phosphatase"/>
    <property type="match status" value="1"/>
</dbReference>
<organism evidence="3 4">
    <name type="scientific">Vitrella brassicaformis (strain CCMP3155)</name>
    <dbReference type="NCBI Taxonomy" id="1169540"/>
    <lineage>
        <taxon>Eukaryota</taxon>
        <taxon>Sar</taxon>
        <taxon>Alveolata</taxon>
        <taxon>Colpodellida</taxon>
        <taxon>Vitrellaceae</taxon>
        <taxon>Vitrella</taxon>
    </lineage>
</organism>
<name>A0A0G4EAQ6_VITBC</name>
<feature type="region of interest" description="Disordered" evidence="1">
    <location>
        <begin position="805"/>
        <end position="946"/>
    </location>
</feature>
<feature type="domain" description="Rhodanese" evidence="2">
    <location>
        <begin position="588"/>
        <end position="666"/>
    </location>
</feature>
<feature type="compositionally biased region" description="Acidic residues" evidence="1">
    <location>
        <begin position="449"/>
        <end position="461"/>
    </location>
</feature>
<evidence type="ECO:0000259" key="2">
    <source>
        <dbReference type="PROSITE" id="PS50206"/>
    </source>
</evidence>